<evidence type="ECO:0000259" key="5">
    <source>
        <dbReference type="PROSITE" id="PS50977"/>
    </source>
</evidence>
<keyword evidence="1" id="KW-0805">Transcription regulation</keyword>
<dbReference type="InterPro" id="IPR009057">
    <property type="entry name" value="Homeodomain-like_sf"/>
</dbReference>
<dbReference type="Proteomes" id="UP000297737">
    <property type="component" value="Unassembled WGS sequence"/>
</dbReference>
<protein>
    <submittedName>
        <fullName evidence="6">TetR/AcrR family transcriptional regulator</fullName>
    </submittedName>
</protein>
<dbReference type="PROSITE" id="PS01081">
    <property type="entry name" value="HTH_TETR_1"/>
    <property type="match status" value="1"/>
</dbReference>
<organism evidence="6 7">
    <name type="scientific">Glacieibacterium arshaanense</name>
    <dbReference type="NCBI Taxonomy" id="2511025"/>
    <lineage>
        <taxon>Bacteria</taxon>
        <taxon>Pseudomonadati</taxon>
        <taxon>Pseudomonadota</taxon>
        <taxon>Alphaproteobacteria</taxon>
        <taxon>Sphingomonadales</taxon>
        <taxon>Sphingosinicellaceae</taxon>
        <taxon>Glacieibacterium</taxon>
    </lineage>
</organism>
<dbReference type="InterPro" id="IPR023772">
    <property type="entry name" value="DNA-bd_HTH_TetR-type_CS"/>
</dbReference>
<dbReference type="SUPFAM" id="SSF46689">
    <property type="entry name" value="Homeodomain-like"/>
    <property type="match status" value="1"/>
</dbReference>
<evidence type="ECO:0000313" key="7">
    <source>
        <dbReference type="Proteomes" id="UP000297737"/>
    </source>
</evidence>
<accession>A0A4Y9ERJ6</accession>
<dbReference type="Gene3D" id="1.10.10.60">
    <property type="entry name" value="Homeodomain-like"/>
    <property type="match status" value="1"/>
</dbReference>
<dbReference type="OrthoDB" id="9795242at2"/>
<evidence type="ECO:0000256" key="1">
    <source>
        <dbReference type="ARBA" id="ARBA00023015"/>
    </source>
</evidence>
<keyword evidence="2 4" id="KW-0238">DNA-binding</keyword>
<feature type="domain" description="HTH tetR-type" evidence="5">
    <location>
        <begin position="14"/>
        <end position="74"/>
    </location>
</feature>
<keyword evidence="7" id="KW-1185">Reference proteome</keyword>
<keyword evidence="3" id="KW-0804">Transcription</keyword>
<name>A0A4Y9ERJ6_9SPHN</name>
<evidence type="ECO:0000256" key="4">
    <source>
        <dbReference type="PROSITE-ProRule" id="PRU00335"/>
    </source>
</evidence>
<evidence type="ECO:0000313" key="6">
    <source>
        <dbReference type="EMBL" id="TFU05823.1"/>
    </source>
</evidence>
<dbReference type="PROSITE" id="PS50977">
    <property type="entry name" value="HTH_TETR_2"/>
    <property type="match status" value="1"/>
</dbReference>
<feature type="DNA-binding region" description="H-T-H motif" evidence="4">
    <location>
        <begin position="37"/>
        <end position="56"/>
    </location>
</feature>
<proteinExistence type="predicted"/>
<dbReference type="EMBL" id="SIHO01000001">
    <property type="protein sequence ID" value="TFU05823.1"/>
    <property type="molecule type" value="Genomic_DNA"/>
</dbReference>
<evidence type="ECO:0000256" key="3">
    <source>
        <dbReference type="ARBA" id="ARBA00023163"/>
    </source>
</evidence>
<reference evidence="6 7" key="1">
    <citation type="submission" date="2019-02" db="EMBL/GenBank/DDBJ databases">
        <title>Polymorphobacter sp. isolated from the lake at the Tibet of China.</title>
        <authorList>
            <person name="Li A."/>
        </authorList>
    </citation>
    <scope>NUCLEOTIDE SEQUENCE [LARGE SCALE GENOMIC DNA]</scope>
    <source>
        <strain evidence="6 7">DJ1R-1</strain>
    </source>
</reference>
<gene>
    <name evidence="6" type="ORF">EUV02_02015</name>
</gene>
<dbReference type="InterPro" id="IPR001647">
    <property type="entry name" value="HTH_TetR"/>
</dbReference>
<evidence type="ECO:0000256" key="2">
    <source>
        <dbReference type="ARBA" id="ARBA00023125"/>
    </source>
</evidence>
<sequence length="203" mass="21176">MLTPAARPRGRPRSFDADAAMAQLIDAFWQGGYGATSVDDLARASGLARPSLYAAFGDKHAIYLSALDRVGQGMAAQVGALLDAEPDLSTALRAVLRAATDVYLEGPIGPRGCLIVCTATAESVEDPVIRAKLAEVLGAMDALVAARFERARVEGKLALGIDPARRAPLVAATIHSLAVRARAGMDRALLQTMADEAAAVLAR</sequence>
<dbReference type="PANTHER" id="PTHR47506">
    <property type="entry name" value="TRANSCRIPTIONAL REGULATORY PROTEIN"/>
    <property type="match status" value="1"/>
</dbReference>
<dbReference type="RefSeq" id="WP_135244548.1">
    <property type="nucleotide sequence ID" value="NZ_SIHO01000001.1"/>
</dbReference>
<dbReference type="Pfam" id="PF00440">
    <property type="entry name" value="TetR_N"/>
    <property type="match status" value="1"/>
</dbReference>
<dbReference type="InterPro" id="IPR011075">
    <property type="entry name" value="TetR_C"/>
</dbReference>
<dbReference type="Gene3D" id="1.10.357.10">
    <property type="entry name" value="Tetracycline Repressor, domain 2"/>
    <property type="match status" value="1"/>
</dbReference>
<dbReference type="InterPro" id="IPR036271">
    <property type="entry name" value="Tet_transcr_reg_TetR-rel_C_sf"/>
</dbReference>
<dbReference type="GO" id="GO:0003677">
    <property type="term" value="F:DNA binding"/>
    <property type="evidence" value="ECO:0007669"/>
    <property type="project" value="UniProtKB-UniRule"/>
</dbReference>
<dbReference type="PANTHER" id="PTHR47506:SF1">
    <property type="entry name" value="HTH-TYPE TRANSCRIPTIONAL REGULATOR YJDC"/>
    <property type="match status" value="1"/>
</dbReference>
<dbReference type="Pfam" id="PF16925">
    <property type="entry name" value="TetR_C_13"/>
    <property type="match status" value="1"/>
</dbReference>
<dbReference type="AlphaFoldDB" id="A0A4Y9ERJ6"/>
<comment type="caution">
    <text evidence="6">The sequence shown here is derived from an EMBL/GenBank/DDBJ whole genome shotgun (WGS) entry which is preliminary data.</text>
</comment>
<dbReference type="SUPFAM" id="SSF48498">
    <property type="entry name" value="Tetracyclin repressor-like, C-terminal domain"/>
    <property type="match status" value="1"/>
</dbReference>